<protein>
    <submittedName>
        <fullName evidence="2">Heme NO-binding protein</fullName>
    </submittedName>
</protein>
<dbReference type="Pfam" id="PF07700">
    <property type="entry name" value="HNOB"/>
    <property type="match status" value="1"/>
</dbReference>
<evidence type="ECO:0000313" key="3">
    <source>
        <dbReference type="Proteomes" id="UP000265560"/>
    </source>
</evidence>
<dbReference type="Proteomes" id="UP000265560">
    <property type="component" value="Chromosome"/>
</dbReference>
<proteinExistence type="predicted"/>
<dbReference type="InterPro" id="IPR004096">
    <property type="entry name" value="V4R"/>
</dbReference>
<organism evidence="2 3">
    <name type="scientific">Pseudomonas cavernae</name>
    <dbReference type="NCBI Taxonomy" id="2320867"/>
    <lineage>
        <taxon>Bacteria</taxon>
        <taxon>Pseudomonadati</taxon>
        <taxon>Pseudomonadota</taxon>
        <taxon>Gammaproteobacteria</taxon>
        <taxon>Pseudomonadales</taxon>
        <taxon>Pseudomonadaceae</taxon>
        <taxon>Pseudomonas</taxon>
    </lineage>
</organism>
<dbReference type="PANTHER" id="PTHR45655">
    <property type="entry name" value="GUANYLATE CYCLASE SOLUBLE SUBUNIT BETA-2"/>
    <property type="match status" value="1"/>
</dbReference>
<dbReference type="PANTHER" id="PTHR45655:SF13">
    <property type="entry name" value="SOLUBLE GUANYLATE CYCLASE GCY-32-RELATED"/>
    <property type="match status" value="1"/>
</dbReference>
<dbReference type="OrthoDB" id="7266652at2"/>
<dbReference type="AlphaFoldDB" id="A0A385Z1A3"/>
<keyword evidence="3" id="KW-1185">Reference proteome</keyword>
<dbReference type="InterPro" id="IPR024096">
    <property type="entry name" value="NO_sig/Golgi_transp_ligand-bd"/>
</dbReference>
<dbReference type="EMBL" id="CP032419">
    <property type="protein sequence ID" value="AYC32979.1"/>
    <property type="molecule type" value="Genomic_DNA"/>
</dbReference>
<feature type="domain" description="4-vinyl reductase 4VR" evidence="1">
    <location>
        <begin position="95"/>
        <end position="177"/>
    </location>
</feature>
<dbReference type="Gene3D" id="3.90.1520.10">
    <property type="entry name" value="H-NOX domain"/>
    <property type="match status" value="1"/>
</dbReference>
<reference evidence="3" key="1">
    <citation type="submission" date="2018-09" db="EMBL/GenBank/DDBJ databases">
        <authorList>
            <person name="Zhu H."/>
        </authorList>
    </citation>
    <scope>NUCLEOTIDE SEQUENCE [LARGE SCALE GENOMIC DNA]</scope>
    <source>
        <strain evidence="3">K2W31S-8</strain>
    </source>
</reference>
<dbReference type="InterPro" id="IPR011644">
    <property type="entry name" value="Heme_NO-bd"/>
</dbReference>
<dbReference type="RefSeq" id="WP_119893598.1">
    <property type="nucleotide sequence ID" value="NZ_CP032419.1"/>
</dbReference>
<evidence type="ECO:0000313" key="2">
    <source>
        <dbReference type="EMBL" id="AYC32979.1"/>
    </source>
</evidence>
<accession>A0A385Z1A3</accession>
<dbReference type="SUPFAM" id="SSF111126">
    <property type="entry name" value="Ligand-binding domain in the NO signalling and Golgi transport"/>
    <property type="match status" value="1"/>
</dbReference>
<sequence length="183" mass="20411">MKGIVFNLLEEVVCRHHGEDAWDALLEGAELEGAYTSLGSYPDADIHKLVDVAARVLNLPAAEILRWFGREAMPSLASRYPGYFDAHATTRPFVLSVNSIIHPEVRKIYPGADVPTFGFRDEPDGSLLMTYRSPRRLCALAQGFVEGAAEHFGERVSFDHLQCMHQGDPHCLCRITFHGPQPH</sequence>
<evidence type="ECO:0000259" key="1">
    <source>
        <dbReference type="SMART" id="SM00989"/>
    </source>
</evidence>
<name>A0A385Z1A3_9PSED</name>
<dbReference type="InterPro" id="IPR038158">
    <property type="entry name" value="H-NOX_domain_sf"/>
</dbReference>
<dbReference type="KEGG" id="pcav:D3880_11625"/>
<dbReference type="SMART" id="SM00989">
    <property type="entry name" value="V4R"/>
    <property type="match status" value="1"/>
</dbReference>
<gene>
    <name evidence="2" type="ORF">D3880_11625</name>
</gene>
<dbReference type="GO" id="GO:0020037">
    <property type="term" value="F:heme binding"/>
    <property type="evidence" value="ECO:0007669"/>
    <property type="project" value="InterPro"/>
</dbReference>